<dbReference type="PANTHER" id="PTHR36716:SF2">
    <property type="entry name" value="F3H9.20 PROTEIN"/>
    <property type="match status" value="1"/>
</dbReference>
<evidence type="ECO:0000313" key="3">
    <source>
        <dbReference type="Proteomes" id="UP001482513"/>
    </source>
</evidence>
<keyword evidence="3" id="KW-1185">Reference proteome</keyword>
<name>A0ABV0JXV3_9CYAN</name>
<sequence>MDSAVNEIPSPAIYTGQFGDYTITQGDRRGVVLYRTGLVVAALAFGLGTVLALGFNQNSTLVQSISLLYTLFWLGLGLSLATIHIYLVPLHRALQGAWLVGGLASLALSHGIDGPLAQTVVETPAVLWGLGFTFVALTGIFFKEAFCFDRVETKLLTPLVPLLLLGHLFGMLPLVAEQTLLAGWAILFLVFALRKAVQPIVPDIGDKSVFAYLKQQRSNA</sequence>
<feature type="transmembrane region" description="Helical" evidence="1">
    <location>
        <begin position="67"/>
        <end position="87"/>
    </location>
</feature>
<comment type="caution">
    <text evidence="2">The sequence shown here is derived from an EMBL/GenBank/DDBJ whole genome shotgun (WGS) entry which is preliminary data.</text>
</comment>
<evidence type="ECO:0000256" key="1">
    <source>
        <dbReference type="SAM" id="Phobius"/>
    </source>
</evidence>
<dbReference type="Proteomes" id="UP001482513">
    <property type="component" value="Unassembled WGS sequence"/>
</dbReference>
<keyword evidence="1" id="KW-1133">Transmembrane helix</keyword>
<evidence type="ECO:0000313" key="2">
    <source>
        <dbReference type="EMBL" id="MEP0945351.1"/>
    </source>
</evidence>
<dbReference type="InterPro" id="IPR019275">
    <property type="entry name" value="DUF2301"/>
</dbReference>
<dbReference type="RefSeq" id="WP_190697962.1">
    <property type="nucleotide sequence ID" value="NZ_JAMPKX010000001.1"/>
</dbReference>
<keyword evidence="1" id="KW-0472">Membrane</keyword>
<feature type="transmembrane region" description="Helical" evidence="1">
    <location>
        <begin position="124"/>
        <end position="143"/>
    </location>
</feature>
<reference evidence="2 3" key="1">
    <citation type="submission" date="2022-04" db="EMBL/GenBank/DDBJ databases">
        <title>Positive selection, recombination, and allopatry shape intraspecific diversity of widespread and dominant cyanobacteria.</title>
        <authorList>
            <person name="Wei J."/>
            <person name="Shu W."/>
            <person name="Hu C."/>
        </authorList>
    </citation>
    <scope>NUCLEOTIDE SEQUENCE [LARGE SCALE GENOMIC DNA]</scope>
    <source>
        <strain evidence="2 3">DQ-A4</strain>
    </source>
</reference>
<organism evidence="2 3">
    <name type="scientific">Leptolyngbya subtilissima DQ-A4</name>
    <dbReference type="NCBI Taxonomy" id="2933933"/>
    <lineage>
        <taxon>Bacteria</taxon>
        <taxon>Bacillati</taxon>
        <taxon>Cyanobacteriota</taxon>
        <taxon>Cyanophyceae</taxon>
        <taxon>Leptolyngbyales</taxon>
        <taxon>Leptolyngbyaceae</taxon>
        <taxon>Leptolyngbya group</taxon>
        <taxon>Leptolyngbya</taxon>
    </lineage>
</organism>
<gene>
    <name evidence="2" type="ORF">NC992_00560</name>
</gene>
<accession>A0ABV0JXV3</accession>
<keyword evidence="1" id="KW-0812">Transmembrane</keyword>
<dbReference type="PANTHER" id="PTHR36716">
    <property type="entry name" value="F3H9.20 PROTEIN"/>
    <property type="match status" value="1"/>
</dbReference>
<proteinExistence type="predicted"/>
<dbReference type="EMBL" id="JAMPKX010000001">
    <property type="protein sequence ID" value="MEP0945351.1"/>
    <property type="molecule type" value="Genomic_DNA"/>
</dbReference>
<dbReference type="Pfam" id="PF10063">
    <property type="entry name" value="DUF2301"/>
    <property type="match status" value="1"/>
</dbReference>
<feature type="transmembrane region" description="Helical" evidence="1">
    <location>
        <begin position="32"/>
        <end position="55"/>
    </location>
</feature>
<protein>
    <submittedName>
        <fullName evidence="2">DUF2301 domain-containing membrane protein</fullName>
    </submittedName>
</protein>